<feature type="domain" description="NAD-dependent epimerase/dehydratase" evidence="2">
    <location>
        <begin position="7"/>
        <end position="244"/>
    </location>
</feature>
<dbReference type="Proteomes" id="UP000193355">
    <property type="component" value="Unassembled WGS sequence"/>
</dbReference>
<dbReference type="OrthoDB" id="9811743at2"/>
<dbReference type="SUPFAM" id="SSF51735">
    <property type="entry name" value="NAD(P)-binding Rossmann-fold domains"/>
    <property type="match status" value="1"/>
</dbReference>
<dbReference type="Gene3D" id="3.40.50.720">
    <property type="entry name" value="NAD(P)-binding Rossmann-like Domain"/>
    <property type="match status" value="1"/>
</dbReference>
<dbReference type="EMBL" id="FXBB01000018">
    <property type="protein sequence ID" value="SMG33514.1"/>
    <property type="molecule type" value="Genomic_DNA"/>
</dbReference>
<dbReference type="AlphaFoldDB" id="A0A1X7JZA7"/>
<dbReference type="STRING" id="561720.SAMN06275492_11844"/>
<accession>A0A1X7JZA7</accession>
<sequence length="315" mass="33861">MARKKAVVTGGAGFIGSHLCEHLIELGWAVDVVDNLSLSDGSNIKHLEGNGVKLHVKNVEDLDFMSSIVKGCDGLFHLAAMVSVPLSVERPAECYRTNLTAFSDLLDVIRSRPVPVVYASSAAIYGEGTDDGPRRESEVPMPQSPYGASKAMDELAAAASSRCYSIPTAGLRFFNVYGPRQNPKGAYASVIPRFATAMLEGKPATIFGDGEQTRDFIFVKDVARVMVKAAEQSAPSVPSVMNVGSGRRESVSGVYRILSSMVQNPLPPEFLPERIGDIKHSFADLTKLSAIIDLSSFVGLEEGIERTLAYYVGAK</sequence>
<dbReference type="Pfam" id="PF01370">
    <property type="entry name" value="Epimerase"/>
    <property type="match status" value="1"/>
</dbReference>
<comment type="similarity">
    <text evidence="1">Belongs to the NAD(P)-dependent epimerase/dehydratase family.</text>
</comment>
<reference evidence="4" key="1">
    <citation type="submission" date="2017-04" db="EMBL/GenBank/DDBJ databases">
        <authorList>
            <person name="Varghese N."/>
            <person name="Submissions S."/>
        </authorList>
    </citation>
    <scope>NUCLEOTIDE SEQUENCE [LARGE SCALE GENOMIC DNA]</scope>
    <source>
        <strain evidence="4">USBA 82</strain>
    </source>
</reference>
<dbReference type="InterPro" id="IPR036291">
    <property type="entry name" value="NAD(P)-bd_dom_sf"/>
</dbReference>
<organism evidence="3 4">
    <name type="scientific">Dethiosulfovibrio salsuginis</name>
    <dbReference type="NCBI Taxonomy" id="561720"/>
    <lineage>
        <taxon>Bacteria</taxon>
        <taxon>Thermotogati</taxon>
        <taxon>Synergistota</taxon>
        <taxon>Synergistia</taxon>
        <taxon>Synergistales</taxon>
        <taxon>Dethiosulfovibrionaceae</taxon>
        <taxon>Dethiosulfovibrio</taxon>
    </lineage>
</organism>
<proteinExistence type="inferred from homology"/>
<dbReference type="Gene3D" id="3.90.25.10">
    <property type="entry name" value="UDP-galactose 4-epimerase, domain 1"/>
    <property type="match status" value="1"/>
</dbReference>
<dbReference type="PANTHER" id="PTHR43000">
    <property type="entry name" value="DTDP-D-GLUCOSE 4,6-DEHYDRATASE-RELATED"/>
    <property type="match status" value="1"/>
</dbReference>
<protein>
    <submittedName>
        <fullName evidence="3">UDP-glucose 4-epimerase/UDP-N-acetylglucosamine 4-epimerase</fullName>
    </submittedName>
</protein>
<name>A0A1X7JZA7_9BACT</name>
<evidence type="ECO:0000259" key="2">
    <source>
        <dbReference type="Pfam" id="PF01370"/>
    </source>
</evidence>
<keyword evidence="4" id="KW-1185">Reference proteome</keyword>
<dbReference type="InterPro" id="IPR001509">
    <property type="entry name" value="Epimerase_deHydtase"/>
</dbReference>
<evidence type="ECO:0000256" key="1">
    <source>
        <dbReference type="ARBA" id="ARBA00007637"/>
    </source>
</evidence>
<evidence type="ECO:0000313" key="4">
    <source>
        <dbReference type="Proteomes" id="UP000193355"/>
    </source>
</evidence>
<dbReference type="RefSeq" id="WP_159448285.1">
    <property type="nucleotide sequence ID" value="NZ_FXBB01000018.1"/>
</dbReference>
<evidence type="ECO:0000313" key="3">
    <source>
        <dbReference type="EMBL" id="SMG33514.1"/>
    </source>
</evidence>
<gene>
    <name evidence="3" type="ORF">SAMN06275492_11844</name>
</gene>